<protein>
    <submittedName>
        <fullName evidence="4">TetR/AcrR family transcriptional regulator</fullName>
    </submittedName>
</protein>
<feature type="DNA-binding region" description="H-T-H motif" evidence="2">
    <location>
        <begin position="31"/>
        <end position="50"/>
    </location>
</feature>
<proteinExistence type="predicted"/>
<dbReference type="GO" id="GO:0006355">
    <property type="term" value="P:regulation of DNA-templated transcription"/>
    <property type="evidence" value="ECO:0007669"/>
    <property type="project" value="UniProtKB-ARBA"/>
</dbReference>
<dbReference type="SUPFAM" id="SSF48498">
    <property type="entry name" value="Tetracyclin repressor-like, C-terminal domain"/>
    <property type="match status" value="1"/>
</dbReference>
<evidence type="ECO:0000259" key="3">
    <source>
        <dbReference type="PROSITE" id="PS50977"/>
    </source>
</evidence>
<dbReference type="Gene3D" id="1.10.10.60">
    <property type="entry name" value="Homeodomain-like"/>
    <property type="match status" value="1"/>
</dbReference>
<dbReference type="Gene3D" id="1.10.357.10">
    <property type="entry name" value="Tetracycline Repressor, domain 2"/>
    <property type="match status" value="1"/>
</dbReference>
<dbReference type="EMBL" id="JAGSOJ010000001">
    <property type="protein sequence ID" value="MCM1989433.1"/>
    <property type="molecule type" value="Genomic_DNA"/>
</dbReference>
<sequence length="206" mass="24593">MNREQQNKISRERILIASLKEFGEKDYSSASINNICKNNKISKGLLFHYYKNKDEIFLLCVEKLFIDLSVYLEENFQLTDSNIEENLRNFIQKRFEFFNKYPYYEQIFFTATFNPPKHLIYEIDTLRKPVKKTNRCFCHEILDGLNLKSNVTTEQVVETIIGLGNYLHMKMQHDNLLSVDEKSCMIEKYTKEYVNMLNMLFYGIVK</sequence>
<reference evidence="4" key="2">
    <citation type="submission" date="2021-04" db="EMBL/GenBank/DDBJ databases">
        <authorList>
            <person name="Dong X."/>
        </authorList>
    </citation>
    <scope>NUCLEOTIDE SEQUENCE</scope>
    <source>
        <strain evidence="4">ZWT</strain>
    </source>
</reference>
<dbReference type="SUPFAM" id="SSF46689">
    <property type="entry name" value="Homeodomain-like"/>
    <property type="match status" value="1"/>
</dbReference>
<evidence type="ECO:0000313" key="5">
    <source>
        <dbReference type="Proteomes" id="UP001056429"/>
    </source>
</evidence>
<evidence type="ECO:0000313" key="4">
    <source>
        <dbReference type="EMBL" id="MCM1989433.1"/>
    </source>
</evidence>
<keyword evidence="1 2" id="KW-0238">DNA-binding</keyword>
<dbReference type="Pfam" id="PF00440">
    <property type="entry name" value="TetR_N"/>
    <property type="match status" value="1"/>
</dbReference>
<dbReference type="AlphaFoldDB" id="A0A9J6NZW8"/>
<dbReference type="InterPro" id="IPR036271">
    <property type="entry name" value="Tet_transcr_reg_TetR-rel_C_sf"/>
</dbReference>
<dbReference type="PANTHER" id="PTHR30328">
    <property type="entry name" value="TRANSCRIPTIONAL REPRESSOR"/>
    <property type="match status" value="1"/>
</dbReference>
<organism evidence="4 5">
    <name type="scientific">Oceanirhabdus seepicola</name>
    <dbReference type="NCBI Taxonomy" id="2828781"/>
    <lineage>
        <taxon>Bacteria</taxon>
        <taxon>Bacillati</taxon>
        <taxon>Bacillota</taxon>
        <taxon>Clostridia</taxon>
        <taxon>Eubacteriales</taxon>
        <taxon>Clostridiaceae</taxon>
        <taxon>Oceanirhabdus</taxon>
    </lineage>
</organism>
<comment type="caution">
    <text evidence="4">The sequence shown here is derived from an EMBL/GenBank/DDBJ whole genome shotgun (WGS) entry which is preliminary data.</text>
</comment>
<name>A0A9J6NZW8_9CLOT</name>
<dbReference type="Proteomes" id="UP001056429">
    <property type="component" value="Unassembled WGS sequence"/>
</dbReference>
<dbReference type="PROSITE" id="PS50977">
    <property type="entry name" value="HTH_TETR_2"/>
    <property type="match status" value="1"/>
</dbReference>
<dbReference type="GO" id="GO:0003677">
    <property type="term" value="F:DNA binding"/>
    <property type="evidence" value="ECO:0007669"/>
    <property type="project" value="UniProtKB-UniRule"/>
</dbReference>
<dbReference type="InterPro" id="IPR050109">
    <property type="entry name" value="HTH-type_TetR-like_transc_reg"/>
</dbReference>
<reference evidence="4" key="1">
    <citation type="journal article" date="2021" name="mSystems">
        <title>Bacteria and Archaea Synergistically Convert Glycine Betaine to Biogenic Methane in the Formosa Cold Seep of the South China Sea.</title>
        <authorList>
            <person name="Li L."/>
            <person name="Zhang W."/>
            <person name="Zhang S."/>
            <person name="Song L."/>
            <person name="Sun Q."/>
            <person name="Zhang H."/>
            <person name="Xiang H."/>
            <person name="Dong X."/>
        </authorList>
    </citation>
    <scope>NUCLEOTIDE SEQUENCE</scope>
    <source>
        <strain evidence="4">ZWT</strain>
    </source>
</reference>
<dbReference type="PANTHER" id="PTHR30328:SF54">
    <property type="entry name" value="HTH-TYPE TRANSCRIPTIONAL REPRESSOR SCO4008"/>
    <property type="match status" value="1"/>
</dbReference>
<feature type="domain" description="HTH tetR-type" evidence="3">
    <location>
        <begin position="8"/>
        <end position="68"/>
    </location>
</feature>
<evidence type="ECO:0000256" key="2">
    <source>
        <dbReference type="PROSITE-ProRule" id="PRU00335"/>
    </source>
</evidence>
<accession>A0A9J6NZW8</accession>
<evidence type="ECO:0000256" key="1">
    <source>
        <dbReference type="ARBA" id="ARBA00023125"/>
    </source>
</evidence>
<dbReference type="InterPro" id="IPR001647">
    <property type="entry name" value="HTH_TetR"/>
</dbReference>
<dbReference type="InterPro" id="IPR009057">
    <property type="entry name" value="Homeodomain-like_sf"/>
</dbReference>
<gene>
    <name evidence="4" type="ORF">KDK92_06745</name>
</gene>
<keyword evidence="5" id="KW-1185">Reference proteome</keyword>